<evidence type="ECO:0000256" key="1">
    <source>
        <dbReference type="SAM" id="MobiDB-lite"/>
    </source>
</evidence>
<dbReference type="PROSITE" id="PS50076">
    <property type="entry name" value="DNAJ_2"/>
    <property type="match status" value="1"/>
</dbReference>
<dbReference type="Proteomes" id="UP001152797">
    <property type="component" value="Unassembled WGS sequence"/>
</dbReference>
<evidence type="ECO:0000313" key="3">
    <source>
        <dbReference type="EMBL" id="CAI3982819.1"/>
    </source>
</evidence>
<dbReference type="PANTHER" id="PTHR24074">
    <property type="entry name" value="CO-CHAPERONE PROTEIN DJLA"/>
    <property type="match status" value="1"/>
</dbReference>
<proteinExistence type="predicted"/>
<reference evidence="3" key="1">
    <citation type="submission" date="2022-10" db="EMBL/GenBank/DDBJ databases">
        <authorList>
            <person name="Chen Y."/>
            <person name="Dougan E. K."/>
            <person name="Chan C."/>
            <person name="Rhodes N."/>
            <person name="Thang M."/>
        </authorList>
    </citation>
    <scope>NUCLEOTIDE SEQUENCE</scope>
</reference>
<dbReference type="InterPro" id="IPR001623">
    <property type="entry name" value="DnaJ_domain"/>
</dbReference>
<dbReference type="OrthoDB" id="444821at2759"/>
<dbReference type="InterPro" id="IPR036869">
    <property type="entry name" value="J_dom_sf"/>
</dbReference>
<feature type="compositionally biased region" description="Basic residues" evidence="1">
    <location>
        <begin position="84"/>
        <end position="94"/>
    </location>
</feature>
<feature type="compositionally biased region" description="Polar residues" evidence="1">
    <location>
        <begin position="70"/>
        <end position="81"/>
    </location>
</feature>
<protein>
    <submittedName>
        <fullName evidence="5">DnaJ protein-like 2</fullName>
    </submittedName>
</protein>
<feature type="domain" description="J" evidence="2">
    <location>
        <begin position="5"/>
        <end position="66"/>
    </location>
</feature>
<organism evidence="3">
    <name type="scientific">Cladocopium goreaui</name>
    <dbReference type="NCBI Taxonomy" id="2562237"/>
    <lineage>
        <taxon>Eukaryota</taxon>
        <taxon>Sar</taxon>
        <taxon>Alveolata</taxon>
        <taxon>Dinophyceae</taxon>
        <taxon>Suessiales</taxon>
        <taxon>Symbiodiniaceae</taxon>
        <taxon>Cladocopium</taxon>
    </lineage>
</organism>
<evidence type="ECO:0000313" key="5">
    <source>
        <dbReference type="EMBL" id="CAL4770131.1"/>
    </source>
</evidence>
<evidence type="ECO:0000313" key="6">
    <source>
        <dbReference type="Proteomes" id="UP001152797"/>
    </source>
</evidence>
<feature type="compositionally biased region" description="Polar residues" evidence="1">
    <location>
        <begin position="124"/>
        <end position="134"/>
    </location>
</feature>
<name>A0A9P1FMJ2_9DINO</name>
<feature type="region of interest" description="Disordered" evidence="1">
    <location>
        <begin position="64"/>
        <end position="134"/>
    </location>
</feature>
<dbReference type="SUPFAM" id="SSF46565">
    <property type="entry name" value="Chaperone J-domain"/>
    <property type="match status" value="1"/>
</dbReference>
<keyword evidence="6" id="KW-1185">Reference proteome</keyword>
<reference evidence="4" key="2">
    <citation type="submission" date="2024-04" db="EMBL/GenBank/DDBJ databases">
        <authorList>
            <person name="Chen Y."/>
            <person name="Shah S."/>
            <person name="Dougan E. K."/>
            <person name="Thang M."/>
            <person name="Chan C."/>
        </authorList>
    </citation>
    <scope>NUCLEOTIDE SEQUENCE [LARGE SCALE GENOMIC DNA]</scope>
</reference>
<evidence type="ECO:0000259" key="2">
    <source>
        <dbReference type="PROSITE" id="PS50076"/>
    </source>
</evidence>
<dbReference type="Pfam" id="PF00226">
    <property type="entry name" value="DnaJ"/>
    <property type="match status" value="1"/>
</dbReference>
<gene>
    <name evidence="3" type="ORF">C1SCF055_LOCUS10483</name>
</gene>
<dbReference type="EMBL" id="CAMXCT020000752">
    <property type="protein sequence ID" value="CAL1136194.1"/>
    <property type="molecule type" value="Genomic_DNA"/>
</dbReference>
<dbReference type="AlphaFoldDB" id="A0A9P1FMJ2"/>
<dbReference type="SMART" id="SM00271">
    <property type="entry name" value="DnaJ"/>
    <property type="match status" value="1"/>
</dbReference>
<dbReference type="EMBL" id="CAMXCT030000752">
    <property type="protein sequence ID" value="CAL4770131.1"/>
    <property type="molecule type" value="Genomic_DNA"/>
</dbReference>
<dbReference type="InterPro" id="IPR050817">
    <property type="entry name" value="DjlA_DnaK_co-chaperone"/>
</dbReference>
<dbReference type="EMBL" id="CAMXCT010000752">
    <property type="protein sequence ID" value="CAI3982819.1"/>
    <property type="molecule type" value="Genomic_DNA"/>
</dbReference>
<comment type="caution">
    <text evidence="3">The sequence shown here is derived from an EMBL/GenBank/DDBJ whole genome shotgun (WGS) entry which is preliminary data.</text>
</comment>
<accession>A0A9P1FMJ2</accession>
<dbReference type="Gene3D" id="1.10.287.110">
    <property type="entry name" value="DnaJ domain"/>
    <property type="match status" value="1"/>
</dbReference>
<feature type="compositionally biased region" description="Basic and acidic residues" evidence="1">
    <location>
        <begin position="102"/>
        <end position="123"/>
    </location>
</feature>
<evidence type="ECO:0000313" key="4">
    <source>
        <dbReference type="EMBL" id="CAL1136194.1"/>
    </source>
</evidence>
<sequence>MAKKSFYDILEVDKSATLEEIKLAFKRRALQVHPDKGGSKEAFHLVYEALETLADPAARKKYDHGLATGKSGNLVQPQPDGQTGRKKTSKKRGRSAASKAHPKPEKTERPEAKAARGQAKPESETPQAPQSKQTKLLIKIRDLLKQLPRDVRNDVFTKQFSQKQRLILEKWMVDDASSRPQGRREAVPLPLAEGCVGSQPLAIAKLQHVSDDEDCDSAVQPLDTLSLVPSQKATTSGSLRRNISGSGNIKSDKSGYGGYSARICFDALQLSTKYSDLQTALEFLVILTSVKQRMLDSMNTPASFEERMEEALTSSVREQGRSVAELNMRFAVFQSGSFLIGRRFQLHSPVVRSVQELGKLRSRLEPFRQYAKNVGSQSIYWWYSPAHLQDAWERFQLAVADAWQMAGVDSASYIQKLRSYYQATAAARQRFSQSWERQHMAMQDKNKYRPNRLRQRSATKNLELKERWQMAIEDKHEHRPKSWRKRVRKRTFEKMLRRKLLILKKLLARWECMLRREARLLDKERQRILQHRKAKRKKDQEDQRRQQALNRKRLREEELLRREAARQRAGSGLFMDHLRWA</sequence>
<dbReference type="CDD" id="cd06257">
    <property type="entry name" value="DnaJ"/>
    <property type="match status" value="1"/>
</dbReference>